<feature type="compositionally biased region" description="Low complexity" evidence="1">
    <location>
        <begin position="108"/>
        <end position="123"/>
    </location>
</feature>
<dbReference type="EMBL" id="ML995482">
    <property type="protein sequence ID" value="KAF2143391.1"/>
    <property type="molecule type" value="Genomic_DNA"/>
</dbReference>
<proteinExistence type="predicted"/>
<evidence type="ECO:0000313" key="2">
    <source>
        <dbReference type="EMBL" id="KAF2143391.1"/>
    </source>
</evidence>
<feature type="compositionally biased region" description="Polar residues" evidence="1">
    <location>
        <begin position="291"/>
        <end position="308"/>
    </location>
</feature>
<feature type="region of interest" description="Disordered" evidence="1">
    <location>
        <begin position="672"/>
        <end position="818"/>
    </location>
</feature>
<protein>
    <submittedName>
        <fullName evidence="2">Uncharacterized protein</fullName>
    </submittedName>
</protein>
<feature type="compositionally biased region" description="Basic and acidic residues" evidence="1">
    <location>
        <begin position="394"/>
        <end position="407"/>
    </location>
</feature>
<feature type="compositionally biased region" description="Polar residues" evidence="1">
    <location>
        <begin position="209"/>
        <end position="231"/>
    </location>
</feature>
<feature type="region of interest" description="Disordered" evidence="1">
    <location>
        <begin position="865"/>
        <end position="885"/>
    </location>
</feature>
<feature type="compositionally biased region" description="Polar residues" evidence="1">
    <location>
        <begin position="461"/>
        <end position="470"/>
    </location>
</feature>
<organism evidence="2 3">
    <name type="scientific">Aplosporella prunicola CBS 121167</name>
    <dbReference type="NCBI Taxonomy" id="1176127"/>
    <lineage>
        <taxon>Eukaryota</taxon>
        <taxon>Fungi</taxon>
        <taxon>Dikarya</taxon>
        <taxon>Ascomycota</taxon>
        <taxon>Pezizomycotina</taxon>
        <taxon>Dothideomycetes</taxon>
        <taxon>Dothideomycetes incertae sedis</taxon>
        <taxon>Botryosphaeriales</taxon>
        <taxon>Aplosporellaceae</taxon>
        <taxon>Aplosporella</taxon>
    </lineage>
</organism>
<feature type="compositionally biased region" description="Low complexity" evidence="1">
    <location>
        <begin position="25"/>
        <end position="39"/>
    </location>
</feature>
<feature type="compositionally biased region" description="Polar residues" evidence="1">
    <location>
        <begin position="318"/>
        <end position="338"/>
    </location>
</feature>
<name>A0A6A6BLE4_9PEZI</name>
<dbReference type="RefSeq" id="XP_033399103.1">
    <property type="nucleotide sequence ID" value="XM_033544078.1"/>
</dbReference>
<dbReference type="OrthoDB" id="2590867at2759"/>
<feature type="compositionally biased region" description="Basic and acidic residues" evidence="1">
    <location>
        <begin position="256"/>
        <end position="270"/>
    </location>
</feature>
<feature type="region of interest" description="Disordered" evidence="1">
    <location>
        <begin position="1"/>
        <end position="346"/>
    </location>
</feature>
<feature type="compositionally biased region" description="Basic and acidic residues" evidence="1">
    <location>
        <begin position="627"/>
        <end position="649"/>
    </location>
</feature>
<feature type="compositionally biased region" description="Low complexity" evidence="1">
    <location>
        <begin position="795"/>
        <end position="806"/>
    </location>
</feature>
<gene>
    <name evidence="2" type="ORF">K452DRAFT_317541</name>
</gene>
<feature type="compositionally biased region" description="Gly residues" evidence="1">
    <location>
        <begin position="482"/>
        <end position="491"/>
    </location>
</feature>
<feature type="region of interest" description="Disordered" evidence="1">
    <location>
        <begin position="927"/>
        <end position="970"/>
    </location>
</feature>
<feature type="compositionally biased region" description="Basic and acidic residues" evidence="1">
    <location>
        <begin position="13"/>
        <end position="24"/>
    </location>
</feature>
<accession>A0A6A6BLE4</accession>
<feature type="compositionally biased region" description="Polar residues" evidence="1">
    <location>
        <begin position="707"/>
        <end position="719"/>
    </location>
</feature>
<dbReference type="Proteomes" id="UP000799438">
    <property type="component" value="Unassembled WGS sequence"/>
</dbReference>
<keyword evidence="3" id="KW-1185">Reference proteome</keyword>
<feature type="compositionally biased region" description="Basic and acidic residues" evidence="1">
    <location>
        <begin position="542"/>
        <end position="558"/>
    </location>
</feature>
<feature type="compositionally biased region" description="Polar residues" evidence="1">
    <location>
        <begin position="443"/>
        <end position="454"/>
    </location>
</feature>
<dbReference type="GeneID" id="54301574"/>
<reference evidence="2" key="1">
    <citation type="journal article" date="2020" name="Stud. Mycol.">
        <title>101 Dothideomycetes genomes: a test case for predicting lifestyles and emergence of pathogens.</title>
        <authorList>
            <person name="Haridas S."/>
            <person name="Albert R."/>
            <person name="Binder M."/>
            <person name="Bloem J."/>
            <person name="Labutti K."/>
            <person name="Salamov A."/>
            <person name="Andreopoulos B."/>
            <person name="Baker S."/>
            <person name="Barry K."/>
            <person name="Bills G."/>
            <person name="Bluhm B."/>
            <person name="Cannon C."/>
            <person name="Castanera R."/>
            <person name="Culley D."/>
            <person name="Daum C."/>
            <person name="Ezra D."/>
            <person name="Gonzalez J."/>
            <person name="Henrissat B."/>
            <person name="Kuo A."/>
            <person name="Liang C."/>
            <person name="Lipzen A."/>
            <person name="Lutzoni F."/>
            <person name="Magnuson J."/>
            <person name="Mondo S."/>
            <person name="Nolan M."/>
            <person name="Ohm R."/>
            <person name="Pangilinan J."/>
            <person name="Park H.-J."/>
            <person name="Ramirez L."/>
            <person name="Alfaro M."/>
            <person name="Sun H."/>
            <person name="Tritt A."/>
            <person name="Yoshinaga Y."/>
            <person name="Zwiers L.-H."/>
            <person name="Turgeon B."/>
            <person name="Goodwin S."/>
            <person name="Spatafora J."/>
            <person name="Crous P."/>
            <person name="Grigoriev I."/>
        </authorList>
    </citation>
    <scope>NUCLEOTIDE SEQUENCE</scope>
    <source>
        <strain evidence="2">CBS 121167</strain>
    </source>
</reference>
<evidence type="ECO:0000313" key="3">
    <source>
        <dbReference type="Proteomes" id="UP000799438"/>
    </source>
</evidence>
<feature type="compositionally biased region" description="Basic and acidic residues" evidence="1">
    <location>
        <begin position="778"/>
        <end position="794"/>
    </location>
</feature>
<feature type="compositionally biased region" description="Low complexity" evidence="1">
    <location>
        <begin position="174"/>
        <end position="184"/>
    </location>
</feature>
<dbReference type="PANTHER" id="PTHR39606">
    <property type="entry name" value="SURFACE PROTEIN, PUTATIVE-RELATED"/>
    <property type="match status" value="1"/>
</dbReference>
<feature type="compositionally biased region" description="Low complexity" evidence="1">
    <location>
        <begin position="941"/>
        <end position="963"/>
    </location>
</feature>
<dbReference type="AlphaFoldDB" id="A0A6A6BLE4"/>
<feature type="compositionally biased region" description="Polar residues" evidence="1">
    <location>
        <begin position="52"/>
        <end position="96"/>
    </location>
</feature>
<dbReference type="PANTHER" id="PTHR39606:SF1">
    <property type="entry name" value="CELL SURFACE PROTEIN"/>
    <property type="match status" value="1"/>
</dbReference>
<feature type="compositionally biased region" description="Low complexity" evidence="1">
    <location>
        <begin position="236"/>
        <end position="251"/>
    </location>
</feature>
<evidence type="ECO:0000256" key="1">
    <source>
        <dbReference type="SAM" id="MobiDB-lite"/>
    </source>
</evidence>
<sequence>MDKLKNLISPGHQQDDDVLYRGEHSNNPSTHSTNTTKTSGEGSHFKDARDSGLSSHAVNPSDSHYSQSGFGTDGPATSTLPDRTAQKTGSTNQTLNPIDREYGESRYGTTGTTEPTHTPAAGGIDAPVGGTSQNFHLGSTTRTERDAAGTGTDRHFPLSGGSVAGHGRTGDYGAGDTTGATGRDSILSGATGSYDNQRAEPGAFGSHGVGSTSSGPTGDYGNTSMTGSHGTRGSHGNEALAGAAAAASMAGHGHGHGNEGIDTRNTDTAEPHFASGPHVTETANRLDPHVSGSTGLPSASHMGSSGPETTAGYGSGIGATSTAPGYDTSSATAGPTSHDQGHHYGRDAAIAGGVGAAGAGLYEARSKGSTTEDPASMTHGPHKSNIMNVADPRVLPDTDKMKGHHAESTATDPAPHTTGPHKSDVLNVLDPRVLPEPEKMKQHTTAGPHQSDTLNRMDPNVDSNLSSQQGQHHHGRDAALAGGAGAGGFGAYEGNKRLHNAAGPHQSDTTNRADPRVDSDLSQQGFGASEGNKRLSNTAGPHHSDTMNRADPRVDSDRSQQSQHHYGRDAALAGGAGAGGFGAYEADKHHKNTAGPHQSDTMNKSDPRVDSDLSQQGRHHKTTAGPHKSDAMNKADPRVDSDRSQENQHHYGRDAALAGGAGVGAAGAYESAKHHNDHNNPYTASAIDPRVDGNRTSAAQRGPATATYGSTASQPQSHQYQRDAAGAPGVGAAGAGAPYDYSKREAEKAEKERIKKLEKEAKKNEPEEKKHHGILGFLHRDKDKKDKHDEEPTTTHHTTARDTATTSHPDTTEKAAHRAEAAALGTGTVGAGAGAYGAEHERNRLHKDPPADHPASQALQGEQYGMSGALGQPGAASELGTNDPNALPMGDDGIVIEPRTGLPMNVGKYGTGVGGTDSNPTIHGYHGETTGAAGNEFGENTTGTTGTAGTTGTTSHMAGTGSSVGHGNAS</sequence>
<feature type="compositionally biased region" description="Basic and acidic residues" evidence="1">
    <location>
        <begin position="741"/>
        <end position="770"/>
    </location>
</feature>
<feature type="region of interest" description="Disordered" evidence="1">
    <location>
        <begin position="365"/>
        <end position="425"/>
    </location>
</feature>
<feature type="compositionally biased region" description="Polar residues" evidence="1">
    <location>
        <begin position="130"/>
        <end position="141"/>
    </location>
</feature>
<feature type="region of interest" description="Disordered" evidence="1">
    <location>
        <begin position="438"/>
        <end position="649"/>
    </location>
</feature>
<feature type="compositionally biased region" description="Basic and acidic residues" evidence="1">
    <location>
        <begin position="142"/>
        <end position="156"/>
    </location>
</feature>